<keyword evidence="4" id="KW-1185">Reference proteome</keyword>
<dbReference type="PATRIC" id="fig|54915.3.peg.6971"/>
<evidence type="ECO:0000313" key="3">
    <source>
        <dbReference type="Proteomes" id="UP000036834"/>
    </source>
</evidence>
<sequence length="218" mass="26188">MNYFTKDWYGEMQVYGFLTFPETIEDWEENLAYYESEGINYKENLQREIEDRKEDLLRFLPASFHPYILDYSIRSEYPTPELRAMAQQWEENYRKRMELIWQDYNAIYLANKHLLPENVVQLHEKSLHDATVKAYEVPSDDVLVLTLDCSGGFHYFTDIQLIFTGVKELVIPKKWQGAWWLYNEIYSTEQGFELHVLFDCPLLEWKIVAENVQIKEVK</sequence>
<reference evidence="3" key="1">
    <citation type="submission" date="2015-07" db="EMBL/GenBank/DDBJ databases">
        <title>Genome sequencing project for genomic taxonomy and phylogenomics of Bacillus-like bacteria.</title>
        <authorList>
            <person name="Liu B."/>
            <person name="Wang J."/>
            <person name="Zhu Y."/>
            <person name="Liu G."/>
            <person name="Chen Q."/>
            <person name="Chen Z."/>
            <person name="Lan J."/>
            <person name="Che J."/>
            <person name="Ge C."/>
            <person name="Shi H."/>
            <person name="Pan Z."/>
            <person name="Liu X."/>
        </authorList>
    </citation>
    <scope>NUCLEOTIDE SEQUENCE [LARGE SCALE GENOMIC DNA]</scope>
    <source>
        <strain evidence="3">DSM 9887</strain>
    </source>
</reference>
<dbReference type="OrthoDB" id="2563891at2"/>
<evidence type="ECO:0008006" key="5">
    <source>
        <dbReference type="Google" id="ProtNLM"/>
    </source>
</evidence>
<dbReference type="InterPro" id="IPR025144">
    <property type="entry name" value="DUF4085"/>
</dbReference>
<evidence type="ECO:0000313" key="4">
    <source>
        <dbReference type="Proteomes" id="UP000319578"/>
    </source>
</evidence>
<gene>
    <name evidence="2" type="ORF">ADS79_07670</name>
    <name evidence="1" type="ORF">BRE01_48360</name>
</gene>
<dbReference type="AlphaFoldDB" id="A0A0K9Z002"/>
<dbReference type="EMBL" id="LGIQ01000005">
    <property type="protein sequence ID" value="KNB73800.1"/>
    <property type="molecule type" value="Genomic_DNA"/>
</dbReference>
<accession>A0A0K9Z002</accession>
<reference evidence="1 4" key="3">
    <citation type="submission" date="2019-06" db="EMBL/GenBank/DDBJ databases">
        <title>Whole genome shotgun sequence of Brevibacillus reuszeri NBRC 15719.</title>
        <authorList>
            <person name="Hosoyama A."/>
            <person name="Uohara A."/>
            <person name="Ohji S."/>
            <person name="Ichikawa N."/>
        </authorList>
    </citation>
    <scope>NUCLEOTIDE SEQUENCE [LARGE SCALE GENOMIC DNA]</scope>
    <source>
        <strain evidence="1 4">NBRC 15719</strain>
    </source>
</reference>
<proteinExistence type="predicted"/>
<dbReference type="EMBL" id="BJON01000019">
    <property type="protein sequence ID" value="GED71134.1"/>
    <property type="molecule type" value="Genomic_DNA"/>
</dbReference>
<dbReference type="STRING" id="54915.ADS79_07670"/>
<evidence type="ECO:0000313" key="1">
    <source>
        <dbReference type="EMBL" id="GED71134.1"/>
    </source>
</evidence>
<dbReference type="Pfam" id="PF13315">
    <property type="entry name" value="DUF4085"/>
    <property type="match status" value="1"/>
</dbReference>
<organism evidence="2 3">
    <name type="scientific">Brevibacillus reuszeri</name>
    <dbReference type="NCBI Taxonomy" id="54915"/>
    <lineage>
        <taxon>Bacteria</taxon>
        <taxon>Bacillati</taxon>
        <taxon>Bacillota</taxon>
        <taxon>Bacilli</taxon>
        <taxon>Bacillales</taxon>
        <taxon>Paenibacillaceae</taxon>
        <taxon>Brevibacillus</taxon>
    </lineage>
</organism>
<reference evidence="2" key="2">
    <citation type="submission" date="2015-07" db="EMBL/GenBank/DDBJ databases">
        <title>MeaNS - Measles Nucleotide Surveillance Program.</title>
        <authorList>
            <person name="Tran T."/>
            <person name="Druce J."/>
        </authorList>
    </citation>
    <scope>NUCLEOTIDE SEQUENCE</scope>
    <source>
        <strain evidence="2">DSM 9887</strain>
    </source>
</reference>
<comment type="caution">
    <text evidence="2">The sequence shown here is derived from an EMBL/GenBank/DDBJ whole genome shotgun (WGS) entry which is preliminary data.</text>
</comment>
<protein>
    <recommendedName>
        <fullName evidence="5">DUF4085 family protein</fullName>
    </recommendedName>
</protein>
<dbReference type="Proteomes" id="UP000319578">
    <property type="component" value="Unassembled WGS sequence"/>
</dbReference>
<dbReference type="RefSeq" id="WP_049737811.1">
    <property type="nucleotide sequence ID" value="NZ_BJON01000019.1"/>
</dbReference>
<evidence type="ECO:0000313" key="2">
    <source>
        <dbReference type="EMBL" id="KNB73800.1"/>
    </source>
</evidence>
<name>A0A0K9Z002_9BACL</name>
<dbReference type="Proteomes" id="UP000036834">
    <property type="component" value="Unassembled WGS sequence"/>
</dbReference>